<protein>
    <recommendedName>
        <fullName evidence="1">YDG domain-containing protein</fullName>
    </recommendedName>
</protein>
<feature type="domain" description="YDG" evidence="1">
    <location>
        <begin position="14"/>
        <end position="95"/>
    </location>
</feature>
<dbReference type="Pfam" id="PF18657">
    <property type="entry name" value="YDG"/>
    <property type="match status" value="2"/>
</dbReference>
<dbReference type="AlphaFoldDB" id="A0A806KNE5"/>
<dbReference type="InterPro" id="IPR041248">
    <property type="entry name" value="YDG"/>
</dbReference>
<reference evidence="2" key="1">
    <citation type="submission" date="2012-03" db="EMBL/GenBank/DDBJ databases">
        <title>Functional metagenomics reveals considerable lignocellulase gene clusters in the gut microbiome of a wood-feeding higher termite.</title>
        <authorList>
            <person name="Liu N."/>
        </authorList>
    </citation>
    <scope>NUCLEOTIDE SEQUENCE</scope>
</reference>
<feature type="domain" description="YDG" evidence="1">
    <location>
        <begin position="108"/>
        <end position="190"/>
    </location>
</feature>
<accession>A0A806KNE5</accession>
<evidence type="ECO:0000259" key="1">
    <source>
        <dbReference type="Pfam" id="PF18657"/>
    </source>
</evidence>
<organism evidence="2">
    <name type="scientific">uncultured bacterium contig00140</name>
    <dbReference type="NCBI Taxonomy" id="1181583"/>
    <lineage>
        <taxon>Bacteria</taxon>
        <taxon>environmental samples</taxon>
    </lineage>
</organism>
<name>A0A806KNE5_9BACT</name>
<proteinExistence type="predicted"/>
<evidence type="ECO:0000313" key="2">
    <source>
        <dbReference type="EMBL" id="AGS53681.1"/>
    </source>
</evidence>
<sequence length="397" mass="40657">MPPPFSVTDGVINKKQLEIGAPTLTLTKTYDGSTNVADNLLDITMGTVTGREGNDNATTAAVSVASAYYNSKDVATASNITVTYTVTGTDSGNYFPPANSTVTGASITKAALTLSGVAVTTTRDYNGTDVAVVTNQGTLSGVAAGETVNHTTTAAFSQSGVGTGLTVTVNVGISAGAGADLNNYTAPTASYTYSSAGVINKAAGAPVSGAPTESAKTATTLTVSTVTVNGNTLQNAQQTVEYGVSTSNVVEPLSWQPTTTFDGLTPATLYYVYARSAESDNYNAGPASLPVSITTINPDAAFSFSVVNNTPTQPVSFEDGEMTVGAYSSLTVTVSPPSGGGTWESYSWTVNSVPKGDNSDTLTIAGIDYTVGVHHIMVVVYKNGIPYSQTINFTVEF</sequence>
<dbReference type="EMBL" id="JQ844241">
    <property type="protein sequence ID" value="AGS53681.1"/>
    <property type="molecule type" value="Genomic_DNA"/>
</dbReference>